<evidence type="ECO:0000256" key="3">
    <source>
        <dbReference type="SAM" id="SignalP"/>
    </source>
</evidence>
<feature type="chain" id="PRO_5046330827" description="Gram-positive cocci surface proteins LPxTG domain-containing protein" evidence="3">
    <location>
        <begin position="28"/>
        <end position="192"/>
    </location>
</feature>
<evidence type="ECO:0000313" key="4">
    <source>
        <dbReference type="EMBL" id="WNE99598.1"/>
    </source>
</evidence>
<dbReference type="Proteomes" id="UP001305606">
    <property type="component" value="Chromosome"/>
</dbReference>
<reference evidence="4 5" key="1">
    <citation type="submission" date="2023-02" db="EMBL/GenBank/DDBJ databases">
        <title>Streptomyces sp. SCA4-21 with antifungal activity against Fusarium oxysporum f. sp. cubense, Streptomyces sp. SCA2-17 with antifungal activity against Fusarium oxysporum f. sp. cubense.</title>
        <authorList>
            <person name="Qi D."/>
        </authorList>
    </citation>
    <scope>NUCLEOTIDE SEQUENCE [LARGE SCALE GENOMIC DNA]</scope>
    <source>
        <strain evidence="4 5">SCA4-21</strain>
    </source>
</reference>
<feature type="signal peptide" evidence="3">
    <location>
        <begin position="1"/>
        <end position="27"/>
    </location>
</feature>
<keyword evidence="3" id="KW-0732">Signal</keyword>
<evidence type="ECO:0008006" key="6">
    <source>
        <dbReference type="Google" id="ProtNLM"/>
    </source>
</evidence>
<organism evidence="4 5">
    <name type="scientific">Streptomyces luomodiensis</name>
    <dbReference type="NCBI Taxonomy" id="3026192"/>
    <lineage>
        <taxon>Bacteria</taxon>
        <taxon>Bacillati</taxon>
        <taxon>Actinomycetota</taxon>
        <taxon>Actinomycetes</taxon>
        <taxon>Kitasatosporales</taxon>
        <taxon>Streptomycetaceae</taxon>
        <taxon>Streptomyces</taxon>
    </lineage>
</organism>
<feature type="compositionally biased region" description="Basic and acidic residues" evidence="1">
    <location>
        <begin position="57"/>
        <end position="147"/>
    </location>
</feature>
<keyword evidence="5" id="KW-1185">Reference proteome</keyword>
<name>A0ABY9V452_9ACTN</name>
<feature type="transmembrane region" description="Helical" evidence="2">
    <location>
        <begin position="164"/>
        <end position="182"/>
    </location>
</feature>
<evidence type="ECO:0000256" key="2">
    <source>
        <dbReference type="SAM" id="Phobius"/>
    </source>
</evidence>
<keyword evidence="2" id="KW-0472">Membrane</keyword>
<sequence>MRSTRALFTGAAIAATLTLGAPAAAFAADVSDPGGHGGYSSSQESSEDGYGQGGSSWKDKDREEHGKEEQGKEEHGKEEQGKEEHGKEEPRKEEHESDWSGRDKDEDERDWSGHGKEEREHEWSGKKDDHEWSGGSWKDHEKGEKPRGGVHTGGGGMATTGSGMAAGSVLLLGGLGAGAYALRRRKPTGTAI</sequence>
<keyword evidence="2" id="KW-0812">Transmembrane</keyword>
<protein>
    <recommendedName>
        <fullName evidence="6">Gram-positive cocci surface proteins LPxTG domain-containing protein</fullName>
    </recommendedName>
</protein>
<proteinExistence type="predicted"/>
<gene>
    <name evidence="4" type="ORF">PS467_31840</name>
</gene>
<dbReference type="RefSeq" id="WP_311038095.1">
    <property type="nucleotide sequence ID" value="NZ_CP117522.1"/>
</dbReference>
<evidence type="ECO:0000256" key="1">
    <source>
        <dbReference type="SAM" id="MobiDB-lite"/>
    </source>
</evidence>
<accession>A0ABY9V452</accession>
<dbReference type="EMBL" id="CP117522">
    <property type="protein sequence ID" value="WNE99598.1"/>
    <property type="molecule type" value="Genomic_DNA"/>
</dbReference>
<keyword evidence="2" id="KW-1133">Transmembrane helix</keyword>
<feature type="region of interest" description="Disordered" evidence="1">
    <location>
        <begin position="27"/>
        <end position="164"/>
    </location>
</feature>
<evidence type="ECO:0000313" key="5">
    <source>
        <dbReference type="Proteomes" id="UP001305606"/>
    </source>
</evidence>